<dbReference type="STRING" id="59922.P9303_29651"/>
<sequence>MTEQPLKAFWEAVQADTSLQEKLRASTDADSIASIAKEAGFEITADTAERLLLIADEDYEDG</sequence>
<proteinExistence type="predicted"/>
<dbReference type="InterPro" id="IPR012903">
    <property type="entry name" value="Nif11"/>
</dbReference>
<dbReference type="Proteomes" id="UP000002274">
    <property type="component" value="Chromosome"/>
</dbReference>
<organism evidence="2 3">
    <name type="scientific">Prochlorococcus marinus (strain MIT 9303)</name>
    <dbReference type="NCBI Taxonomy" id="59922"/>
    <lineage>
        <taxon>Bacteria</taxon>
        <taxon>Bacillati</taxon>
        <taxon>Cyanobacteriota</taxon>
        <taxon>Cyanophyceae</taxon>
        <taxon>Synechococcales</taxon>
        <taxon>Prochlorococcaceae</taxon>
        <taxon>Prochlorococcus</taxon>
    </lineage>
</organism>
<dbReference type="NCBIfam" id="TIGR03798">
    <property type="entry name" value="leader_Nif11"/>
    <property type="match status" value="1"/>
</dbReference>
<accession>A2CDY5</accession>
<reference evidence="2 3" key="1">
    <citation type="journal article" date="2007" name="PLoS Genet.">
        <title>Patterns and implications of gene gain and loss in the evolution of Prochlorococcus.</title>
        <authorList>
            <person name="Kettler G.C."/>
            <person name="Martiny A.C."/>
            <person name="Huang K."/>
            <person name="Zucker J."/>
            <person name="Coleman M.L."/>
            <person name="Rodrigue S."/>
            <person name="Chen F."/>
            <person name="Lapidus A."/>
            <person name="Ferriera S."/>
            <person name="Johnson J."/>
            <person name="Steglich C."/>
            <person name="Church G.M."/>
            <person name="Richardson P."/>
            <person name="Chisholm S.W."/>
        </authorList>
    </citation>
    <scope>NUCLEOTIDE SEQUENCE [LARGE SCALE GENOMIC DNA]</scope>
    <source>
        <strain evidence="2 3">MIT 9303</strain>
    </source>
</reference>
<feature type="domain" description="Nif11" evidence="1">
    <location>
        <begin position="1"/>
        <end position="46"/>
    </location>
</feature>
<dbReference type="KEGG" id="pmf:P9303_29651"/>
<dbReference type="HOGENOM" id="CLU_158613_1_1_3"/>
<evidence type="ECO:0000259" key="1">
    <source>
        <dbReference type="Pfam" id="PF07862"/>
    </source>
</evidence>
<evidence type="ECO:0000313" key="3">
    <source>
        <dbReference type="Proteomes" id="UP000002274"/>
    </source>
</evidence>
<dbReference type="RefSeq" id="WP_011827533.1">
    <property type="nucleotide sequence ID" value="NC_008820.1"/>
</dbReference>
<dbReference type="EMBL" id="CP000554">
    <property type="protein sequence ID" value="ABM79695.1"/>
    <property type="molecule type" value="Genomic_DNA"/>
</dbReference>
<name>A2CDY5_PROM3</name>
<dbReference type="AlphaFoldDB" id="A2CDY5"/>
<evidence type="ECO:0000313" key="2">
    <source>
        <dbReference type="EMBL" id="ABM79695.1"/>
    </source>
</evidence>
<dbReference type="InterPro" id="IPR022516">
    <property type="entry name" value="CHP03798_Ocin"/>
</dbReference>
<dbReference type="Pfam" id="PF07862">
    <property type="entry name" value="Nif11"/>
    <property type="match status" value="1"/>
</dbReference>
<protein>
    <recommendedName>
        <fullName evidence="1">Nif11 domain-containing protein</fullName>
    </recommendedName>
</protein>
<gene>
    <name evidence="2" type="ordered locus">P9303_29651</name>
</gene>
<dbReference type="BioCyc" id="PMAR59922:G1G80-2602-MONOMER"/>